<keyword evidence="2" id="KW-1185">Reference proteome</keyword>
<sequence length="221" mass="23449">MGEAKGMHEQETTGCLPVDQSCFALSRLSSAYRNSSSARDNDPACCSTTSYLEVLGISFASLLIILFVLCMIRCYLMRRAVNRVTVGAAAAAAGAAAAAAVKKRPVGLGEDAIAALPKFEYRGTGDDSDRWECAICLCVMADGEVARQLPRCMHVFHRACVDMWLVAHTTCPVCRAEVVKPADDAHRCADRPADEAGPSSASASASASALEDGERDLEAQL</sequence>
<organism evidence="1 2">
    <name type="scientific">Avena sativa</name>
    <name type="common">Oat</name>
    <dbReference type="NCBI Taxonomy" id="4498"/>
    <lineage>
        <taxon>Eukaryota</taxon>
        <taxon>Viridiplantae</taxon>
        <taxon>Streptophyta</taxon>
        <taxon>Embryophyta</taxon>
        <taxon>Tracheophyta</taxon>
        <taxon>Spermatophyta</taxon>
        <taxon>Magnoliopsida</taxon>
        <taxon>Liliopsida</taxon>
        <taxon>Poales</taxon>
        <taxon>Poaceae</taxon>
        <taxon>BOP clade</taxon>
        <taxon>Pooideae</taxon>
        <taxon>Poodae</taxon>
        <taxon>Poeae</taxon>
        <taxon>Poeae Chloroplast Group 1 (Aveneae type)</taxon>
        <taxon>Aveninae</taxon>
        <taxon>Avena</taxon>
    </lineage>
</organism>
<protein>
    <submittedName>
        <fullName evidence="1">Uncharacterized protein</fullName>
    </submittedName>
</protein>
<reference evidence="1" key="1">
    <citation type="submission" date="2021-05" db="EMBL/GenBank/DDBJ databases">
        <authorList>
            <person name="Scholz U."/>
            <person name="Mascher M."/>
            <person name="Fiebig A."/>
        </authorList>
    </citation>
    <scope>NUCLEOTIDE SEQUENCE [LARGE SCALE GENOMIC DNA]</scope>
</reference>
<proteinExistence type="predicted"/>
<evidence type="ECO:0000313" key="1">
    <source>
        <dbReference type="EnsemblPlants" id="AVESA.00010b.r2.3AG0419040.1.CDS.1"/>
    </source>
</evidence>
<dbReference type="Proteomes" id="UP001732700">
    <property type="component" value="Chromosome 3A"/>
</dbReference>
<reference evidence="1" key="2">
    <citation type="submission" date="2025-09" db="UniProtKB">
        <authorList>
            <consortium name="EnsemblPlants"/>
        </authorList>
    </citation>
    <scope>IDENTIFICATION</scope>
</reference>
<evidence type="ECO:0000313" key="2">
    <source>
        <dbReference type="Proteomes" id="UP001732700"/>
    </source>
</evidence>
<accession>A0ACD5VCE5</accession>
<dbReference type="EnsemblPlants" id="AVESA.00010b.r2.3AG0419040.1">
    <property type="protein sequence ID" value="AVESA.00010b.r2.3AG0419040.1.CDS.1"/>
    <property type="gene ID" value="AVESA.00010b.r2.3AG0419040"/>
</dbReference>
<name>A0ACD5VCE5_AVESA</name>